<dbReference type="Gene3D" id="3.40.50.1240">
    <property type="entry name" value="Phosphoglycerate mutase-like"/>
    <property type="match status" value="1"/>
</dbReference>
<comment type="caution">
    <text evidence="1">The sequence shown here is derived from an EMBL/GenBank/DDBJ whole genome shotgun (WGS) entry which is preliminary data.</text>
</comment>
<dbReference type="RefSeq" id="WP_310918970.1">
    <property type="nucleotide sequence ID" value="NZ_JAMQON010000002.1"/>
</dbReference>
<dbReference type="CDD" id="cd07067">
    <property type="entry name" value="HP_PGM_like"/>
    <property type="match status" value="1"/>
</dbReference>
<sequence length="207" mass="23088">MADTVWVVRHGQRRDSVDPEWEHHADRVHDPPLTELGRWAAWRTGRYFVESVVTFDAVYASPFLRTAETAEEICRETGNVALLEPGLGEHRNAEWFETDPETVPNERLAEWFDPIELDHDPHVVPEFPESHSEAMERAGRAAQSLVADTDGTVLFVGHGLSVGGVVHGLVGSADEVEAPLCGLTLLERDGEEWVLEFSGETSHLDDE</sequence>
<evidence type="ECO:0000313" key="1">
    <source>
        <dbReference type="EMBL" id="MDS0259360.1"/>
    </source>
</evidence>
<dbReference type="EMBL" id="JAMQON010000002">
    <property type="protein sequence ID" value="MDS0259360.1"/>
    <property type="molecule type" value="Genomic_DNA"/>
</dbReference>
<dbReference type="SMART" id="SM00855">
    <property type="entry name" value="PGAM"/>
    <property type="match status" value="1"/>
</dbReference>
<dbReference type="Proteomes" id="UP001259659">
    <property type="component" value="Unassembled WGS sequence"/>
</dbReference>
<keyword evidence="2" id="KW-1185">Reference proteome</keyword>
<dbReference type="InterPro" id="IPR051710">
    <property type="entry name" value="Phosphatase_SH3-domain"/>
</dbReference>
<dbReference type="PANTHER" id="PTHR16469">
    <property type="entry name" value="UBIQUITIN-ASSOCIATED AND SH3 DOMAIN-CONTAINING BA-RELATED"/>
    <property type="match status" value="1"/>
</dbReference>
<dbReference type="PANTHER" id="PTHR16469:SF27">
    <property type="entry name" value="UBIQUITIN-ASSOCIATED AND SH3 DOMAIN-CONTAINING BA-RELATED"/>
    <property type="match status" value="1"/>
</dbReference>
<evidence type="ECO:0000313" key="2">
    <source>
        <dbReference type="Proteomes" id="UP001259659"/>
    </source>
</evidence>
<gene>
    <name evidence="1" type="ORF">NDI56_08150</name>
</gene>
<proteinExistence type="predicted"/>
<dbReference type="Pfam" id="PF00300">
    <property type="entry name" value="His_Phos_1"/>
    <property type="match status" value="1"/>
</dbReference>
<dbReference type="SUPFAM" id="SSF53254">
    <property type="entry name" value="Phosphoglycerate mutase-like"/>
    <property type="match status" value="1"/>
</dbReference>
<reference evidence="1 2" key="1">
    <citation type="submission" date="2022-06" db="EMBL/GenBank/DDBJ databases">
        <title>Haloarcula sp. a new haloarchaeum isolate from saline soil.</title>
        <authorList>
            <person name="Strakova D."/>
            <person name="Galisteo C."/>
            <person name="Sanchez-Porro C."/>
            <person name="Ventosa A."/>
        </authorList>
    </citation>
    <scope>NUCLEOTIDE SEQUENCE [LARGE SCALE GENOMIC DNA]</scope>
    <source>
        <strain evidence="1 2">S1CR25-12</strain>
    </source>
</reference>
<organism evidence="1 2">
    <name type="scientific">Haloarcula saliterrae</name>
    <dbReference type="NCBI Taxonomy" id="2950534"/>
    <lineage>
        <taxon>Archaea</taxon>
        <taxon>Methanobacteriati</taxon>
        <taxon>Methanobacteriota</taxon>
        <taxon>Stenosarchaea group</taxon>
        <taxon>Halobacteria</taxon>
        <taxon>Halobacteriales</taxon>
        <taxon>Haloarculaceae</taxon>
        <taxon>Haloarcula</taxon>
    </lineage>
</organism>
<dbReference type="InterPro" id="IPR013078">
    <property type="entry name" value="His_Pase_superF_clade-1"/>
</dbReference>
<dbReference type="InterPro" id="IPR029033">
    <property type="entry name" value="His_PPase_superfam"/>
</dbReference>
<accession>A0ABU2FBZ4</accession>
<name>A0ABU2FBZ4_9EURY</name>
<protein>
    <submittedName>
        <fullName evidence="1">Histidine phosphatase family protein</fullName>
    </submittedName>
</protein>